<dbReference type="AlphaFoldDB" id="A0A2P2PLA0"/>
<accession>A0A2P2PLA0</accession>
<name>A0A2P2PLA0_RHIMU</name>
<organism evidence="1">
    <name type="scientific">Rhizophora mucronata</name>
    <name type="common">Asiatic mangrove</name>
    <dbReference type="NCBI Taxonomy" id="61149"/>
    <lineage>
        <taxon>Eukaryota</taxon>
        <taxon>Viridiplantae</taxon>
        <taxon>Streptophyta</taxon>
        <taxon>Embryophyta</taxon>
        <taxon>Tracheophyta</taxon>
        <taxon>Spermatophyta</taxon>
        <taxon>Magnoliopsida</taxon>
        <taxon>eudicotyledons</taxon>
        <taxon>Gunneridae</taxon>
        <taxon>Pentapetalae</taxon>
        <taxon>rosids</taxon>
        <taxon>fabids</taxon>
        <taxon>Malpighiales</taxon>
        <taxon>Rhizophoraceae</taxon>
        <taxon>Rhizophora</taxon>
    </lineage>
</organism>
<sequence length="50" mass="5905">MVEYLFDHLMKQPSLLHKPKLLYVLCVEGKHVQVHDSREHLLIVLECQPP</sequence>
<dbReference type="EMBL" id="GGEC01075039">
    <property type="protein sequence ID" value="MBX55523.1"/>
    <property type="molecule type" value="Transcribed_RNA"/>
</dbReference>
<protein>
    <submittedName>
        <fullName evidence="1">Uncharacterized protein</fullName>
    </submittedName>
</protein>
<evidence type="ECO:0000313" key="1">
    <source>
        <dbReference type="EMBL" id="MBX55523.1"/>
    </source>
</evidence>
<proteinExistence type="predicted"/>
<reference evidence="1" key="1">
    <citation type="submission" date="2018-02" db="EMBL/GenBank/DDBJ databases">
        <title>Rhizophora mucronata_Transcriptome.</title>
        <authorList>
            <person name="Meera S.P."/>
            <person name="Sreeshan A."/>
            <person name="Augustine A."/>
        </authorList>
    </citation>
    <scope>NUCLEOTIDE SEQUENCE</scope>
    <source>
        <tissue evidence="1">Leaf</tissue>
    </source>
</reference>